<feature type="region of interest" description="Disordered" evidence="1">
    <location>
        <begin position="621"/>
        <end position="660"/>
    </location>
</feature>
<feature type="region of interest" description="Disordered" evidence="1">
    <location>
        <begin position="438"/>
        <end position="470"/>
    </location>
</feature>
<reference evidence="2" key="1">
    <citation type="submission" date="2019-11" db="EMBL/GenBank/DDBJ databases">
        <title>The nuclear and mitochondrial genomes of Frieseomelitta varia - a highly eusocial stingless bee (Meliponini) with a permanently sterile worker caste.</title>
        <authorList>
            <person name="Freitas F.C.P."/>
            <person name="Lourenco A.P."/>
            <person name="Nunes F.M.F."/>
            <person name="Paschoal A.R."/>
            <person name="Abreu F.C.P."/>
            <person name="Barbin F.O."/>
            <person name="Bataglia L."/>
            <person name="Cardoso-Junior C.A.M."/>
            <person name="Cervoni M.S."/>
            <person name="Silva S.R."/>
            <person name="Dalarmi F."/>
            <person name="Del Lama M.A."/>
            <person name="Depintor T.S."/>
            <person name="Ferreira K.M."/>
            <person name="Goria P.S."/>
            <person name="Jaskot M.C."/>
            <person name="Lago D.C."/>
            <person name="Luna-Lucena D."/>
            <person name="Moda L.M."/>
            <person name="Nascimento L."/>
            <person name="Pedrino M."/>
            <person name="Rabico F.O."/>
            <person name="Sanches F.C."/>
            <person name="Santos D.E."/>
            <person name="Santos C.G."/>
            <person name="Vieira J."/>
            <person name="Lopes T.F."/>
            <person name="Barchuk A.R."/>
            <person name="Hartfelder K."/>
            <person name="Simoes Z.L.P."/>
            <person name="Bitondi M.M.G."/>
            <person name="Pinheiro D.G."/>
        </authorList>
    </citation>
    <scope>NUCLEOTIDE SEQUENCE</scope>
    <source>
        <strain evidence="2">USP_RPSP 00005682</strain>
        <tissue evidence="2">Whole individual</tissue>
    </source>
</reference>
<accession>A0A833W003</accession>
<evidence type="ECO:0000313" key="2">
    <source>
        <dbReference type="EMBL" id="KAF3429415.1"/>
    </source>
</evidence>
<gene>
    <name evidence="2" type="ORF">E2986_11415</name>
</gene>
<feature type="region of interest" description="Disordered" evidence="1">
    <location>
        <begin position="135"/>
        <end position="161"/>
    </location>
</feature>
<proteinExistence type="predicted"/>
<protein>
    <submittedName>
        <fullName evidence="2">Uncharacterized protein</fullName>
    </submittedName>
</protein>
<organism evidence="2 3">
    <name type="scientific">Frieseomelitta varia</name>
    <dbReference type="NCBI Taxonomy" id="561572"/>
    <lineage>
        <taxon>Eukaryota</taxon>
        <taxon>Metazoa</taxon>
        <taxon>Ecdysozoa</taxon>
        <taxon>Arthropoda</taxon>
        <taxon>Hexapoda</taxon>
        <taxon>Insecta</taxon>
        <taxon>Pterygota</taxon>
        <taxon>Neoptera</taxon>
        <taxon>Endopterygota</taxon>
        <taxon>Hymenoptera</taxon>
        <taxon>Apocrita</taxon>
        <taxon>Aculeata</taxon>
        <taxon>Apoidea</taxon>
        <taxon>Anthophila</taxon>
        <taxon>Apidae</taxon>
        <taxon>Frieseomelitta</taxon>
    </lineage>
</organism>
<dbReference type="EMBL" id="WNWW01000163">
    <property type="protein sequence ID" value="KAF3429415.1"/>
    <property type="molecule type" value="Genomic_DNA"/>
</dbReference>
<feature type="compositionally biased region" description="Polar residues" evidence="1">
    <location>
        <begin position="455"/>
        <end position="470"/>
    </location>
</feature>
<feature type="compositionally biased region" description="Low complexity" evidence="1">
    <location>
        <begin position="441"/>
        <end position="454"/>
    </location>
</feature>
<name>A0A833W003_9HYME</name>
<comment type="caution">
    <text evidence="2">The sequence shown here is derived from an EMBL/GenBank/DDBJ whole genome shotgun (WGS) entry which is preliminary data.</text>
</comment>
<keyword evidence="3" id="KW-1185">Reference proteome</keyword>
<dbReference type="Proteomes" id="UP000655588">
    <property type="component" value="Unassembled WGS sequence"/>
</dbReference>
<evidence type="ECO:0000256" key="1">
    <source>
        <dbReference type="SAM" id="MobiDB-lite"/>
    </source>
</evidence>
<feature type="region of interest" description="Disordered" evidence="1">
    <location>
        <begin position="525"/>
        <end position="545"/>
    </location>
</feature>
<feature type="compositionally biased region" description="Polar residues" evidence="1">
    <location>
        <begin position="621"/>
        <end position="639"/>
    </location>
</feature>
<evidence type="ECO:0000313" key="3">
    <source>
        <dbReference type="Proteomes" id="UP000655588"/>
    </source>
</evidence>
<dbReference type="AlphaFoldDB" id="A0A833W003"/>
<sequence length="808" mass="89500">MTFYGNINIIQHVNEKKKKMNDRSIDEDVQIVEARINRDMHTVNADSSTDAIWLEKRRSPLQTAPDQVSLTFDKVVVKQELPDEAEIRELAAKMVEANKAKMITGVPPPQQRPPQCLLPQSTLPGILGYLNKRPADSSTTTVSAKPPSAEGKVPPDDESQRGRFGWTSFDDCHIPYIFRSGEKYCAVRILESKLLNKYLSYLHSDIYSCTCIRSYYITEAESKLFTDINVKHCENQFGREPFTCKDLVVRLSDAKEFYTFLDVCYTKLTAGTNPNVSNGHRADKCGFIRINNESVVPYTVKDGLQYVPLFYFEGETENLKLKAEKLEGWDLSYLKFCCKVQGIRNELFASETCSVISLNDIKSYFPPGTGFEDYWPTKVMDSQLLVNSKGGGSGGGWTKQPPTPPAIKQVPVQNNASKANVNSRAAPMHNMLPRGSVANTSQVQQRVSQPRPVSTTHPAHSSPTALSSGRSNIVTQPMLNTVQSVNGWTGLVGGQPTFQTALVSQPSSIIRMPSSLNMHNQISTPAKTYSQQSSRSRGGGGSAAAQYPGVYPVTTMQNVAQAQPPPLVRATVHSSQPNLGVTSTYTTPSLGIPNAVTASTYPQMLGLSEQVQALMPSPTSVSTLLHPQRHTPSVHNTSHAKYPPPLIPVNGSNNNSRDSRGRKPLIPISETHISTCQVQPYQIQKALVEDKMVPCINFKPYIYSELLMTLPDFVAQYFPSCDINSCRQVLTDVLHIDLYQGNGLQMKMLKDAGKCSSLNEELPLIQVKSIMKYMPQLKYMFNRGSEMVMPAPAHSSEEHPAKKRQRTS</sequence>